<proteinExistence type="predicted"/>
<evidence type="ECO:0000313" key="2">
    <source>
        <dbReference type="Proteomes" id="UP000247150"/>
    </source>
</evidence>
<dbReference type="EMBL" id="QGTW01000026">
    <property type="protein sequence ID" value="PWW17444.1"/>
    <property type="molecule type" value="Genomic_DNA"/>
</dbReference>
<feature type="non-terminal residue" evidence="1">
    <location>
        <position position="92"/>
    </location>
</feature>
<sequence length="92" mass="10548">MSIKTNDANILNISERILALKSAMPPKEIEQLDTHSSQQSEQALQNWREELINLFAYSFTHKDATNKSEVENWGEETINLLIKIDFSLDNAI</sequence>
<accession>A0A2V2ZD32</accession>
<organism evidence="1 2">
    <name type="scientific">Cytobacillus oceanisediminis</name>
    <dbReference type="NCBI Taxonomy" id="665099"/>
    <lineage>
        <taxon>Bacteria</taxon>
        <taxon>Bacillati</taxon>
        <taxon>Bacillota</taxon>
        <taxon>Bacilli</taxon>
        <taxon>Bacillales</taxon>
        <taxon>Bacillaceae</taxon>
        <taxon>Cytobacillus</taxon>
    </lineage>
</organism>
<name>A0A2V2ZD32_9BACI</name>
<comment type="caution">
    <text evidence="1">The sequence shown here is derived from an EMBL/GenBank/DDBJ whole genome shotgun (WGS) entry which is preliminary data.</text>
</comment>
<dbReference type="RefSeq" id="WP_142669549.1">
    <property type="nucleotide sequence ID" value="NZ_QGTW01000026.1"/>
</dbReference>
<reference evidence="1 2" key="1">
    <citation type="submission" date="2018-05" db="EMBL/GenBank/DDBJ databases">
        <title>Freshwater and sediment microbial communities from various areas in North America, analyzing microbe dynamics in response to fracking.</title>
        <authorList>
            <person name="Lamendella R."/>
        </authorList>
    </citation>
    <scope>NUCLEOTIDE SEQUENCE [LARGE SCALE GENOMIC DNA]</scope>
    <source>
        <strain evidence="1 2">15_TX</strain>
    </source>
</reference>
<protein>
    <submittedName>
        <fullName evidence="1">Uncharacterized protein</fullName>
    </submittedName>
</protein>
<dbReference type="Proteomes" id="UP000247150">
    <property type="component" value="Unassembled WGS sequence"/>
</dbReference>
<evidence type="ECO:0000313" key="1">
    <source>
        <dbReference type="EMBL" id="PWW17444.1"/>
    </source>
</evidence>
<gene>
    <name evidence="1" type="ORF">DFO73_12638</name>
</gene>
<dbReference type="AlphaFoldDB" id="A0A2V2ZD32"/>